<comment type="caution">
    <text evidence="7">Lacks conserved residue(s) required for the propagation of feature annotation.</text>
</comment>
<feature type="binding site" evidence="7">
    <location>
        <position position="253"/>
    </location>
    <ligand>
        <name>substrate</name>
    </ligand>
</feature>
<evidence type="ECO:0000256" key="6">
    <source>
        <dbReference type="ARBA" id="ARBA00049258"/>
    </source>
</evidence>
<comment type="function">
    <text evidence="7">Catalyzes the conversion of lactate to pyruvate.</text>
</comment>
<keyword evidence="12" id="KW-1185">Reference proteome</keyword>
<feature type="binding site" evidence="7">
    <location>
        <position position="166"/>
    </location>
    <ligand>
        <name>NAD(+)</name>
        <dbReference type="ChEBI" id="CHEBI:57540"/>
    </ligand>
</feature>
<gene>
    <name evidence="7" type="primary">ldh</name>
    <name evidence="11" type="ORF">U7230_01305</name>
</gene>
<dbReference type="CDD" id="cd05292">
    <property type="entry name" value="LDH_2"/>
    <property type="match status" value="1"/>
</dbReference>
<dbReference type="SUPFAM" id="SSF51735">
    <property type="entry name" value="NAD(P)-binding Rossmann-fold domains"/>
    <property type="match status" value="1"/>
</dbReference>
<feature type="binding site" evidence="7">
    <location>
        <position position="37"/>
    </location>
    <ligand>
        <name>NAD(+)</name>
        <dbReference type="ChEBI" id="CHEBI:57540"/>
    </ligand>
</feature>
<dbReference type="SUPFAM" id="SSF56327">
    <property type="entry name" value="LDH C-terminal domain-like"/>
    <property type="match status" value="1"/>
</dbReference>
<dbReference type="Gene3D" id="3.40.50.720">
    <property type="entry name" value="NAD(P)-binding Rossmann-like Domain"/>
    <property type="match status" value="1"/>
</dbReference>
<dbReference type="HAMAP" id="MF_00488">
    <property type="entry name" value="Lactate_dehydrog"/>
    <property type="match status" value="1"/>
</dbReference>
<dbReference type="InterPro" id="IPR022383">
    <property type="entry name" value="Lactate/malate_DH_C"/>
</dbReference>
<evidence type="ECO:0000256" key="7">
    <source>
        <dbReference type="HAMAP-Rule" id="MF_00488"/>
    </source>
</evidence>
<dbReference type="GO" id="GO:0004459">
    <property type="term" value="F:L-lactate dehydrogenase (NAD+) activity"/>
    <property type="evidence" value="ECO:0007669"/>
    <property type="project" value="UniProtKB-EC"/>
</dbReference>
<keyword evidence="4 7" id="KW-0560">Oxidoreductase</keyword>
<dbReference type="PANTHER" id="PTHR43128:SF16">
    <property type="entry name" value="L-LACTATE DEHYDROGENASE"/>
    <property type="match status" value="1"/>
</dbReference>
<feature type="modified residue" description="Phosphotyrosine" evidence="7">
    <location>
        <position position="244"/>
    </location>
</feature>
<dbReference type="PANTHER" id="PTHR43128">
    <property type="entry name" value="L-2-HYDROXYCARBOXYLATE DEHYDROGENASE (NAD(P)(+))"/>
    <property type="match status" value="1"/>
</dbReference>
<feature type="binding site" evidence="7">
    <location>
        <position position="63"/>
    </location>
    <ligand>
        <name>NAD(+)</name>
        <dbReference type="ChEBI" id="CHEBI:57540"/>
    </ligand>
</feature>
<feature type="binding site" evidence="7">
    <location>
        <position position="111"/>
    </location>
    <ligand>
        <name>substrate</name>
    </ligand>
</feature>
<keyword evidence="7" id="KW-0597">Phosphoprotein</keyword>
<dbReference type="Gene3D" id="3.90.110.10">
    <property type="entry name" value="Lactate dehydrogenase/glycoside hydrolase, family 4, C-terminal"/>
    <property type="match status" value="1"/>
</dbReference>
<dbReference type="NCBIfam" id="TIGR01771">
    <property type="entry name" value="L-LDH-NAD"/>
    <property type="match status" value="1"/>
</dbReference>
<evidence type="ECO:0000256" key="8">
    <source>
        <dbReference type="SAM" id="MobiDB-lite"/>
    </source>
</evidence>
<dbReference type="Pfam" id="PF02866">
    <property type="entry name" value="Ldh_1_C"/>
    <property type="match status" value="1"/>
</dbReference>
<feature type="binding site" evidence="7">
    <location>
        <position position="176"/>
    </location>
    <ligand>
        <name>beta-D-fructose 1,6-bisphosphate</name>
        <dbReference type="ChEBI" id="CHEBI:32966"/>
        <note>allosteric activator</note>
    </ligand>
</feature>
<comment type="similarity">
    <text evidence="2 7">Belongs to the LDH/MDH superfamily. LDH family.</text>
</comment>
<feature type="region of interest" description="Disordered" evidence="8">
    <location>
        <begin position="1"/>
        <end position="27"/>
    </location>
</feature>
<accession>A0ABZ1C273</accession>
<evidence type="ECO:0000256" key="5">
    <source>
        <dbReference type="ARBA" id="ARBA00023027"/>
    </source>
</evidence>
<sequence length="347" mass="37258">MDGSTLRPMGEAAAPGPDGGPSPIRPPKVGIVGTGLVGSTIAYTLLVKGPHCELVLVDVNRDKAEGDAMDLRHGMPLAGPMPIRAGDYAELAGADVVILSAGVAQRPGETRLDLLKRNARITTEVVRQVVRFAPHAILLVVTNPVDVLSYVAQKTSGLPPSRVIGSGTLLDTMRLRYLLGEYFGCDPRSVHAYVIGEHGDSEIPVWSLANIAGVRISELGPRWERGRVQEDLARIFEEVRTAAYQIIQRKGATYYGIALAVARLVESILYHQHSVLTVSTLVDGWHGIDDVYLGMPCVVGRSGIERMVDLPLAPEELRALERSASVLKQAISEVLGATVEEVPGQTT</sequence>
<reference evidence="11 12" key="1">
    <citation type="journal article" date="2024" name="Front. Microbiol.">
        <title>Novel thermophilic genera Geochorda gen. nov. and Carboxydochorda gen. nov. from the deep terrestrial subsurface reveal the ecophysiological diversity in the class Limnochordia.</title>
        <authorList>
            <person name="Karnachuk O.V."/>
            <person name="Lukina A.P."/>
            <person name="Avakyan M.R."/>
            <person name="Kadnikov V.V."/>
            <person name="Begmatov S."/>
            <person name="Beletsky A.V."/>
            <person name="Vlasova K.G."/>
            <person name="Novikov A.A."/>
            <person name="Shcherbakova V.A."/>
            <person name="Mardanov A.V."/>
            <person name="Ravin N.V."/>
        </authorList>
    </citation>
    <scope>NUCLEOTIDE SEQUENCE [LARGE SCALE GENOMIC DNA]</scope>
    <source>
        <strain evidence="11 12">L945</strain>
    </source>
</reference>
<evidence type="ECO:0000313" key="12">
    <source>
        <dbReference type="Proteomes" id="UP001332192"/>
    </source>
</evidence>
<evidence type="ECO:0000256" key="3">
    <source>
        <dbReference type="ARBA" id="ARBA00012967"/>
    </source>
</evidence>
<feature type="binding site" evidence="7">
    <location>
        <position position="58"/>
    </location>
    <ligand>
        <name>NAD(+)</name>
        <dbReference type="ChEBI" id="CHEBI:57540"/>
    </ligand>
</feature>
<evidence type="ECO:0000256" key="4">
    <source>
        <dbReference type="ARBA" id="ARBA00023002"/>
    </source>
</evidence>
<dbReference type="InterPro" id="IPR011304">
    <property type="entry name" value="L-lactate_DH"/>
</dbReference>
<evidence type="ECO:0000313" key="11">
    <source>
        <dbReference type="EMBL" id="WRP18886.1"/>
    </source>
</evidence>
<dbReference type="EMBL" id="CP141615">
    <property type="protein sequence ID" value="WRP18886.1"/>
    <property type="molecule type" value="Genomic_DNA"/>
</dbReference>
<feature type="binding site" evidence="7">
    <location>
        <begin position="102"/>
        <end position="103"/>
    </location>
    <ligand>
        <name>NAD(+)</name>
        <dbReference type="ChEBI" id="CHEBI:57540"/>
    </ligand>
</feature>
<dbReference type="InterPro" id="IPR015955">
    <property type="entry name" value="Lactate_DH/Glyco_Ohase_4_C"/>
</dbReference>
<dbReference type="NCBIfam" id="NF004863">
    <property type="entry name" value="PRK06223.1"/>
    <property type="match status" value="1"/>
</dbReference>
<feature type="domain" description="Lactate/malate dehydrogenase C-terminal" evidence="10">
    <location>
        <begin position="168"/>
        <end position="334"/>
    </location>
</feature>
<dbReference type="InterPro" id="IPR001236">
    <property type="entry name" value="Lactate/malate_DH_N"/>
</dbReference>
<dbReference type="RefSeq" id="WP_324718156.1">
    <property type="nucleotide sequence ID" value="NZ_CP141615.1"/>
</dbReference>
<dbReference type="PIRSF" id="PIRSF000102">
    <property type="entry name" value="Lac_mal_DH"/>
    <property type="match status" value="1"/>
</dbReference>
<dbReference type="InterPro" id="IPR001557">
    <property type="entry name" value="L-lactate/malate_DH"/>
</dbReference>
<dbReference type="NCBIfam" id="NF000824">
    <property type="entry name" value="PRK00066.1"/>
    <property type="match status" value="1"/>
</dbReference>
<comment type="subcellular location">
    <subcellularLocation>
        <location evidence="7">Cytoplasm</location>
    </subcellularLocation>
</comment>
<feature type="binding site" evidence="7">
    <location>
        <begin position="171"/>
        <end position="174"/>
    </location>
    <ligand>
        <name>substrate</name>
    </ligand>
</feature>
<feature type="binding site" evidence="7">
    <location>
        <begin position="143"/>
        <end position="146"/>
    </location>
    <ligand>
        <name>substrate</name>
    </ligand>
</feature>
<dbReference type="EC" id="1.1.1.27" evidence="3 7"/>
<dbReference type="PROSITE" id="PS00064">
    <property type="entry name" value="L_LDH"/>
    <property type="match status" value="1"/>
</dbReference>
<feature type="active site" description="Proton acceptor" evidence="7">
    <location>
        <position position="198"/>
    </location>
</feature>
<evidence type="ECO:0000259" key="10">
    <source>
        <dbReference type="Pfam" id="PF02866"/>
    </source>
</evidence>
<protein>
    <recommendedName>
        <fullName evidence="3 7">L-lactate dehydrogenase</fullName>
        <shortName evidence="7">L-LDH</shortName>
        <ecNumber evidence="3 7">1.1.1.27</ecNumber>
    </recommendedName>
</protein>
<keyword evidence="7" id="KW-0963">Cytoplasm</keyword>
<evidence type="ECO:0000256" key="1">
    <source>
        <dbReference type="ARBA" id="ARBA00004843"/>
    </source>
</evidence>
<feature type="binding site" evidence="7">
    <location>
        <position position="105"/>
    </location>
    <ligand>
        <name>substrate</name>
    </ligand>
</feature>
<evidence type="ECO:0000256" key="2">
    <source>
        <dbReference type="ARBA" id="ARBA00006054"/>
    </source>
</evidence>
<dbReference type="Proteomes" id="UP001332192">
    <property type="component" value="Chromosome"/>
</dbReference>
<dbReference type="Pfam" id="PF00056">
    <property type="entry name" value="Ldh_1_N"/>
    <property type="match status" value="1"/>
</dbReference>
<name>A0ABZ1C273_9FIRM</name>
<comment type="subunit">
    <text evidence="7">Homotetramer.</text>
</comment>
<feature type="domain" description="Lactate/malate dehydrogenase N-terminal" evidence="9">
    <location>
        <begin position="28"/>
        <end position="165"/>
    </location>
</feature>
<comment type="pathway">
    <text evidence="1 7">Fermentation; pyruvate fermentation to lactate; (S)-lactate from pyruvate: step 1/1.</text>
</comment>
<feature type="binding site" evidence="7">
    <location>
        <position position="88"/>
    </location>
    <ligand>
        <name>NAD(+)</name>
        <dbReference type="ChEBI" id="CHEBI:57540"/>
    </ligand>
</feature>
<dbReference type="InterPro" id="IPR036291">
    <property type="entry name" value="NAD(P)-bd_dom_sf"/>
</dbReference>
<dbReference type="InterPro" id="IPR018177">
    <property type="entry name" value="L-lactate_DH_AS"/>
</dbReference>
<keyword evidence="7" id="KW-0021">Allosteric enzyme</keyword>
<organism evidence="11 12">
    <name type="scientific">Carboxydichorda subterranea</name>
    <dbReference type="NCBI Taxonomy" id="3109565"/>
    <lineage>
        <taxon>Bacteria</taxon>
        <taxon>Bacillati</taxon>
        <taxon>Bacillota</taxon>
        <taxon>Limnochordia</taxon>
        <taxon>Limnochordales</taxon>
        <taxon>Geochordaceae</taxon>
        <taxon>Carboxydichorda</taxon>
    </lineage>
</organism>
<keyword evidence="5 7" id="KW-0520">NAD</keyword>
<comment type="activity regulation">
    <text evidence="7">Allosterically activated by fructose 1,6-bisphosphate (FBP).</text>
</comment>
<proteinExistence type="inferred from homology"/>
<feature type="binding site" evidence="7">
    <location>
        <begin position="141"/>
        <end position="143"/>
    </location>
    <ligand>
        <name>NAD(+)</name>
        <dbReference type="ChEBI" id="CHEBI:57540"/>
    </ligand>
</feature>
<evidence type="ECO:0000259" key="9">
    <source>
        <dbReference type="Pfam" id="PF00056"/>
    </source>
</evidence>
<feature type="binding site" evidence="7">
    <location>
        <position position="191"/>
    </location>
    <ligand>
        <name>beta-D-fructose 1,6-bisphosphate</name>
        <dbReference type="ChEBI" id="CHEBI:32966"/>
        <note>allosteric activator</note>
    </ligand>
</feature>
<comment type="catalytic activity">
    <reaction evidence="6 7">
        <text>(S)-lactate + NAD(+) = pyruvate + NADH + H(+)</text>
        <dbReference type="Rhea" id="RHEA:23444"/>
        <dbReference type="ChEBI" id="CHEBI:15361"/>
        <dbReference type="ChEBI" id="CHEBI:15378"/>
        <dbReference type="ChEBI" id="CHEBI:16651"/>
        <dbReference type="ChEBI" id="CHEBI:57540"/>
        <dbReference type="ChEBI" id="CHEBI:57945"/>
        <dbReference type="EC" id="1.1.1.27"/>
    </reaction>
</comment>
<dbReference type="PRINTS" id="PR00086">
    <property type="entry name" value="LLDHDRGNASE"/>
</dbReference>